<dbReference type="SUPFAM" id="SSF51430">
    <property type="entry name" value="NAD(P)-linked oxidoreductase"/>
    <property type="match status" value="1"/>
</dbReference>
<sequence>MMKKRELGNSGLKVDALGLGCMGMSFAYGAVPDQNEMVKLLQAAVEMGETFFDTAEVYGPYTNETLLGKALAPYKDQVTISTKFGIRIENGKQVIDANIKGIRSSLEGSLQRLGVEAIDLYFLHRVDPNVPIEEVAEVMGQLIKEGKIKHWGLSEAGLETIKKANSITPLTAVESEYSLWTREPEAGLLPLLKQLGIGFMPFSPLGKGYLTGKINADTTFSKGDGRNNLPRFTAGALIANQKLLDLIKDFAVAKQATSAQIALAWLLAQEPFIVPIPGTTKLHRLKENLGALDVSFTQSELQQINQLSKNIQIKGNRYTPELAKRAGL</sequence>
<dbReference type="PANTHER" id="PTHR43625">
    <property type="entry name" value="AFLATOXIN B1 ALDEHYDE REDUCTASE"/>
    <property type="match status" value="1"/>
</dbReference>
<dbReference type="OrthoDB" id="9773828at2"/>
<dbReference type="InterPro" id="IPR050791">
    <property type="entry name" value="Aldo-Keto_reductase"/>
</dbReference>
<name>A0A0D1A686_9LACO</name>
<dbReference type="GO" id="GO:0005737">
    <property type="term" value="C:cytoplasm"/>
    <property type="evidence" value="ECO:0007669"/>
    <property type="project" value="TreeGrafter"/>
</dbReference>
<dbReference type="RefSeq" id="WP_044010977.1">
    <property type="nucleotide sequence ID" value="NZ_AWTT01000029.1"/>
</dbReference>
<protein>
    <submittedName>
        <fullName evidence="3">Aldo-keto reductase</fullName>
    </submittedName>
</protein>
<dbReference type="CDD" id="cd19078">
    <property type="entry name" value="AKR_AKR13C1_2"/>
    <property type="match status" value="1"/>
</dbReference>
<evidence type="ECO:0000259" key="2">
    <source>
        <dbReference type="Pfam" id="PF00248"/>
    </source>
</evidence>
<dbReference type="EMBL" id="AWTT01000029">
    <property type="protein sequence ID" value="KIS03167.1"/>
    <property type="molecule type" value="Genomic_DNA"/>
</dbReference>
<keyword evidence="4" id="KW-1185">Reference proteome</keyword>
<dbReference type="STRING" id="1335616.WDC_1243"/>
<dbReference type="Pfam" id="PF00248">
    <property type="entry name" value="Aldo_ket_red"/>
    <property type="match status" value="1"/>
</dbReference>
<dbReference type="InterPro" id="IPR036812">
    <property type="entry name" value="NAD(P)_OxRdtase_dom_sf"/>
</dbReference>
<evidence type="ECO:0000256" key="1">
    <source>
        <dbReference type="ARBA" id="ARBA00023002"/>
    </source>
</evidence>
<dbReference type="InterPro" id="IPR023210">
    <property type="entry name" value="NADP_OxRdtase_dom"/>
</dbReference>
<gene>
    <name evidence="3" type="ORF">WDC_1243</name>
</gene>
<dbReference type="Gene3D" id="3.20.20.100">
    <property type="entry name" value="NADP-dependent oxidoreductase domain"/>
    <property type="match status" value="1"/>
</dbReference>
<keyword evidence="1" id="KW-0560">Oxidoreductase</keyword>
<proteinExistence type="predicted"/>
<dbReference type="PATRIC" id="fig|1335616.4.peg.1244"/>
<feature type="domain" description="NADP-dependent oxidoreductase" evidence="2">
    <location>
        <begin position="17"/>
        <end position="308"/>
    </location>
</feature>
<evidence type="ECO:0000313" key="4">
    <source>
        <dbReference type="Proteomes" id="UP000032279"/>
    </source>
</evidence>
<dbReference type="AlphaFoldDB" id="A0A0D1A686"/>
<dbReference type="GO" id="GO:0016491">
    <property type="term" value="F:oxidoreductase activity"/>
    <property type="evidence" value="ECO:0007669"/>
    <property type="project" value="UniProtKB-KW"/>
</dbReference>
<evidence type="ECO:0000313" key="3">
    <source>
        <dbReference type="EMBL" id="KIS03167.1"/>
    </source>
</evidence>
<organism evidence="3 4">
    <name type="scientific">Paucilactobacillus wasatchensis</name>
    <dbReference type="NCBI Taxonomy" id="1335616"/>
    <lineage>
        <taxon>Bacteria</taxon>
        <taxon>Bacillati</taxon>
        <taxon>Bacillota</taxon>
        <taxon>Bacilli</taxon>
        <taxon>Lactobacillales</taxon>
        <taxon>Lactobacillaceae</taxon>
        <taxon>Paucilactobacillus</taxon>
    </lineage>
</organism>
<dbReference type="PANTHER" id="PTHR43625:SF77">
    <property type="entry name" value="ALDO-KETO REDUCTASE"/>
    <property type="match status" value="1"/>
</dbReference>
<accession>A0A0D1A686</accession>
<dbReference type="Proteomes" id="UP000032279">
    <property type="component" value="Unassembled WGS sequence"/>
</dbReference>
<comment type="caution">
    <text evidence="3">The sequence shown here is derived from an EMBL/GenBank/DDBJ whole genome shotgun (WGS) entry which is preliminary data.</text>
</comment>
<reference evidence="3 4" key="1">
    <citation type="submission" date="2013-08" db="EMBL/GenBank/DDBJ databases">
        <title>Lactobacillus wasatchii sp. WDC04, a late gas producing bacteria isolated from aged chedder cheese.</title>
        <authorList>
            <person name="Oberg C.J."/>
            <person name="Culumber M."/>
            <person name="McMahon D.J."/>
            <person name="Broadbent J.R."/>
            <person name="Oberg T.S."/>
            <person name="Ortaki F."/>
        </authorList>
    </citation>
    <scope>NUCLEOTIDE SEQUENCE [LARGE SCALE GENOMIC DNA]</scope>
    <source>
        <strain evidence="3 4">WDC04</strain>
    </source>
</reference>